<dbReference type="AlphaFoldDB" id="A0AAD3SP45"/>
<accession>A0AAD3SP45</accession>
<protein>
    <submittedName>
        <fullName evidence="1">Uncharacterized protein</fullName>
    </submittedName>
</protein>
<dbReference type="EMBL" id="BSYO01000013">
    <property type="protein sequence ID" value="GMH14087.1"/>
    <property type="molecule type" value="Genomic_DNA"/>
</dbReference>
<keyword evidence="2" id="KW-1185">Reference proteome</keyword>
<gene>
    <name evidence="1" type="ORF">Nepgr_015928</name>
</gene>
<proteinExistence type="predicted"/>
<sequence length="121" mass="13541">MTCMRKSVREPAIPSISIAPSVQDRIQEVAPAFEASSKDVVNHSIDPALIQPQPDVNPPRLEKEIRCPEIPTSNPMDQEVLSLSHNRVDAKVLEEMRDKMVAAIAEAQHFKDQVFNLESEL</sequence>
<evidence type="ECO:0000313" key="1">
    <source>
        <dbReference type="EMBL" id="GMH14087.1"/>
    </source>
</evidence>
<name>A0AAD3SP45_NEPGR</name>
<evidence type="ECO:0000313" key="2">
    <source>
        <dbReference type="Proteomes" id="UP001279734"/>
    </source>
</evidence>
<dbReference type="Proteomes" id="UP001279734">
    <property type="component" value="Unassembled WGS sequence"/>
</dbReference>
<organism evidence="1 2">
    <name type="scientific">Nepenthes gracilis</name>
    <name type="common">Slender pitcher plant</name>
    <dbReference type="NCBI Taxonomy" id="150966"/>
    <lineage>
        <taxon>Eukaryota</taxon>
        <taxon>Viridiplantae</taxon>
        <taxon>Streptophyta</taxon>
        <taxon>Embryophyta</taxon>
        <taxon>Tracheophyta</taxon>
        <taxon>Spermatophyta</taxon>
        <taxon>Magnoliopsida</taxon>
        <taxon>eudicotyledons</taxon>
        <taxon>Gunneridae</taxon>
        <taxon>Pentapetalae</taxon>
        <taxon>Caryophyllales</taxon>
        <taxon>Nepenthaceae</taxon>
        <taxon>Nepenthes</taxon>
    </lineage>
</organism>
<comment type="caution">
    <text evidence="1">The sequence shown here is derived from an EMBL/GenBank/DDBJ whole genome shotgun (WGS) entry which is preliminary data.</text>
</comment>
<reference evidence="1" key="1">
    <citation type="submission" date="2023-05" db="EMBL/GenBank/DDBJ databases">
        <title>Nepenthes gracilis genome sequencing.</title>
        <authorList>
            <person name="Fukushima K."/>
        </authorList>
    </citation>
    <scope>NUCLEOTIDE SEQUENCE</scope>
    <source>
        <strain evidence="1">SING2019-196</strain>
    </source>
</reference>